<dbReference type="EMBL" id="SMMG02000005">
    <property type="protein sequence ID" value="KAA3472872.1"/>
    <property type="molecule type" value="Genomic_DNA"/>
</dbReference>
<proteinExistence type="predicted"/>
<dbReference type="Proteomes" id="UP000325315">
    <property type="component" value="Unassembled WGS sequence"/>
</dbReference>
<keyword evidence="1" id="KW-0418">Kinase</keyword>
<keyword evidence="1" id="KW-0808">Transferase</keyword>
<dbReference type="AlphaFoldDB" id="A0A5B6VVB9"/>
<gene>
    <name evidence="1" type="ORF">EPI10_023296</name>
</gene>
<dbReference type="OrthoDB" id="1727472at2759"/>
<sequence>MQQPPQLMNITTEHIQKYLENLWMSISTYPCPEIGMYEPNTIDLSDHKKLEYWFTLLSEQLPDLADKVNKYTHYEVSRILSNIREFSICILRKEHFK</sequence>
<reference evidence="2" key="1">
    <citation type="journal article" date="2019" name="Plant Biotechnol. J.">
        <title>Genome sequencing of the Australian wild diploid species Gossypium australe highlights disease resistance and delayed gland morphogenesis.</title>
        <authorList>
            <person name="Cai Y."/>
            <person name="Cai X."/>
            <person name="Wang Q."/>
            <person name="Wang P."/>
            <person name="Zhang Y."/>
            <person name="Cai C."/>
            <person name="Xu Y."/>
            <person name="Wang K."/>
            <person name="Zhou Z."/>
            <person name="Wang C."/>
            <person name="Geng S."/>
            <person name="Li B."/>
            <person name="Dong Q."/>
            <person name="Hou Y."/>
            <person name="Wang H."/>
            <person name="Ai P."/>
            <person name="Liu Z."/>
            <person name="Yi F."/>
            <person name="Sun M."/>
            <person name="An G."/>
            <person name="Cheng J."/>
            <person name="Zhang Y."/>
            <person name="Shi Q."/>
            <person name="Xie Y."/>
            <person name="Shi X."/>
            <person name="Chang Y."/>
            <person name="Huang F."/>
            <person name="Chen Y."/>
            <person name="Hong S."/>
            <person name="Mi L."/>
            <person name="Sun Q."/>
            <person name="Zhang L."/>
            <person name="Zhou B."/>
            <person name="Peng R."/>
            <person name="Zhang X."/>
            <person name="Liu F."/>
        </authorList>
    </citation>
    <scope>NUCLEOTIDE SEQUENCE [LARGE SCALE GENOMIC DNA]</scope>
    <source>
        <strain evidence="2">cv. PA1801</strain>
    </source>
</reference>
<keyword evidence="2" id="KW-1185">Reference proteome</keyword>
<accession>A0A5B6VVB9</accession>
<organism evidence="1 2">
    <name type="scientific">Gossypium australe</name>
    <dbReference type="NCBI Taxonomy" id="47621"/>
    <lineage>
        <taxon>Eukaryota</taxon>
        <taxon>Viridiplantae</taxon>
        <taxon>Streptophyta</taxon>
        <taxon>Embryophyta</taxon>
        <taxon>Tracheophyta</taxon>
        <taxon>Spermatophyta</taxon>
        <taxon>Magnoliopsida</taxon>
        <taxon>eudicotyledons</taxon>
        <taxon>Gunneridae</taxon>
        <taxon>Pentapetalae</taxon>
        <taxon>rosids</taxon>
        <taxon>malvids</taxon>
        <taxon>Malvales</taxon>
        <taxon>Malvaceae</taxon>
        <taxon>Malvoideae</taxon>
        <taxon>Gossypium</taxon>
    </lineage>
</organism>
<evidence type="ECO:0000313" key="1">
    <source>
        <dbReference type="EMBL" id="KAA3472872.1"/>
    </source>
</evidence>
<protein>
    <submittedName>
        <fullName evidence="1">Pantothenate kinase 2-like isoform X3</fullName>
    </submittedName>
</protein>
<comment type="caution">
    <text evidence="1">The sequence shown here is derived from an EMBL/GenBank/DDBJ whole genome shotgun (WGS) entry which is preliminary data.</text>
</comment>
<evidence type="ECO:0000313" key="2">
    <source>
        <dbReference type="Proteomes" id="UP000325315"/>
    </source>
</evidence>
<dbReference type="GO" id="GO:0016301">
    <property type="term" value="F:kinase activity"/>
    <property type="evidence" value="ECO:0007669"/>
    <property type="project" value="UniProtKB-KW"/>
</dbReference>
<name>A0A5B6VVB9_9ROSI</name>